<proteinExistence type="predicted"/>
<feature type="transmembrane region" description="Helical" evidence="1">
    <location>
        <begin position="44"/>
        <end position="63"/>
    </location>
</feature>
<name>A0A1M5M2Q3_9BRAD</name>
<organism evidence="2 3">
    <name type="scientific">Bradyrhizobium erythrophlei</name>
    <dbReference type="NCBI Taxonomy" id="1437360"/>
    <lineage>
        <taxon>Bacteria</taxon>
        <taxon>Pseudomonadati</taxon>
        <taxon>Pseudomonadota</taxon>
        <taxon>Alphaproteobacteria</taxon>
        <taxon>Hyphomicrobiales</taxon>
        <taxon>Nitrobacteraceae</taxon>
        <taxon>Bradyrhizobium</taxon>
    </lineage>
</organism>
<evidence type="ECO:0008006" key="4">
    <source>
        <dbReference type="Google" id="ProtNLM"/>
    </source>
</evidence>
<accession>A0A1M5M2Q3</accession>
<keyword evidence="1" id="KW-0472">Membrane</keyword>
<sequence>MQIAIITAVSLHILSSVFWAGTSFTLARTGGIGGEKLFRPQMGAAVIAVLTGGYLGHLVHAGNFGTAEHVLAVGALAALLAAGVQGAIGGRAVRSLRNGTSDEARARSHIATAQRAAALLLALTAVCMGAARYL</sequence>
<keyword evidence="1" id="KW-0812">Transmembrane</keyword>
<dbReference type="AlphaFoldDB" id="A0A1M5M2Q3"/>
<reference evidence="2 3" key="1">
    <citation type="submission" date="2016-11" db="EMBL/GenBank/DDBJ databases">
        <authorList>
            <person name="Jaros S."/>
            <person name="Januszkiewicz K."/>
            <person name="Wedrychowicz H."/>
        </authorList>
    </citation>
    <scope>NUCLEOTIDE SEQUENCE [LARGE SCALE GENOMIC DNA]</scope>
    <source>
        <strain evidence="2 3">GAS242</strain>
    </source>
</reference>
<gene>
    <name evidence="2" type="ORF">SAMN05444169_3793</name>
</gene>
<keyword evidence="1" id="KW-1133">Transmembrane helix</keyword>
<protein>
    <recommendedName>
        <fullName evidence="4">Copper resistance protein D</fullName>
    </recommendedName>
</protein>
<feature type="transmembrane region" description="Helical" evidence="1">
    <location>
        <begin position="113"/>
        <end position="131"/>
    </location>
</feature>
<evidence type="ECO:0000313" key="3">
    <source>
        <dbReference type="Proteomes" id="UP000190675"/>
    </source>
</evidence>
<evidence type="ECO:0000313" key="2">
    <source>
        <dbReference type="EMBL" id="SHG71510.1"/>
    </source>
</evidence>
<dbReference type="OrthoDB" id="9812418at2"/>
<dbReference type="RefSeq" id="WP_079567278.1">
    <property type="nucleotide sequence ID" value="NZ_LT670818.1"/>
</dbReference>
<dbReference type="Proteomes" id="UP000190675">
    <property type="component" value="Chromosome I"/>
</dbReference>
<evidence type="ECO:0000256" key="1">
    <source>
        <dbReference type="SAM" id="Phobius"/>
    </source>
</evidence>
<feature type="transmembrane region" description="Helical" evidence="1">
    <location>
        <begin position="70"/>
        <end position="93"/>
    </location>
</feature>
<dbReference type="EMBL" id="LT670818">
    <property type="protein sequence ID" value="SHG71510.1"/>
    <property type="molecule type" value="Genomic_DNA"/>
</dbReference>